<protein>
    <submittedName>
        <fullName evidence="1">Uncharacterized protein</fullName>
    </submittedName>
</protein>
<name>A0A6G6XJP5_9CAUD</name>
<proteinExistence type="predicted"/>
<gene>
    <name evidence="1" type="primary">167</name>
    <name evidence="1" type="ORF">SEA_SKOG_166</name>
</gene>
<evidence type="ECO:0000313" key="2">
    <source>
        <dbReference type="Proteomes" id="UP000503093"/>
    </source>
</evidence>
<reference evidence="1 2" key="1">
    <citation type="submission" date="2020-01" db="EMBL/GenBank/DDBJ databases">
        <authorList>
            <person name="Alvaro L.E."/>
            <person name="Baker K.N."/>
            <person name="Baxter I.S."/>
            <person name="Brown M.R."/>
            <person name="Driscoll K.D."/>
            <person name="Elrubaie J.M."/>
            <person name="Feith S.L."/>
            <person name="Indihar D.F."/>
            <person name="Knoch V.T."/>
            <person name="Koirtyohann K.M."/>
            <person name="Kratz M.A."/>
            <person name="Lear A.H."/>
            <person name="Lindblom K.E."/>
            <person name="Marcus E.R."/>
            <person name="Murphy M.E."/>
            <person name="Sensor R."/>
            <person name="Sherman S.J."/>
            <person name="Swift V.R."/>
            <person name="White K.E."/>
            <person name="Wills S.J."/>
            <person name="Gatt S.M."/>
            <person name="Lohbauer S.A."/>
            <person name="Power T.R."/>
            <person name="Rosales K.A."/>
            <person name="Sisson B.M."/>
            <person name="Isern S."/>
            <person name="Michael S.F."/>
            <person name="Sunnen C.N."/>
            <person name="Garlena R.A."/>
            <person name="Russell D.A."/>
            <person name="Pope W.H."/>
            <person name="Jacobs-Sera D."/>
            <person name="Hatfull G.F."/>
        </authorList>
    </citation>
    <scope>NUCLEOTIDE SEQUENCE [LARGE SCALE GENOMIC DNA]</scope>
</reference>
<sequence length="202" mass="22529">MDPIADNFGPHYKPGYDGDLDAAAEAYVRWAGRLDDSKVDHLNATLIDAVDKAGLGRHEDAWDAANALQDHTRRMASSDPTVIQYQRNNNGMRGVGGFGQQHEPWGRYVSEDFPRELPEGWERGTVSFDNPLRIHHDNGGWKQTLSEQYGGATGKALSKALMNAGHDGIITHDEYGTGEIVDIRPKGQRNHVVTSRQDRYEF</sequence>
<dbReference type="RefSeq" id="YP_010059416.1">
    <property type="nucleotide sequence ID" value="NC_054725.1"/>
</dbReference>
<dbReference type="GeneID" id="64766648"/>
<evidence type="ECO:0000313" key="1">
    <source>
        <dbReference type="EMBL" id="QIG58318.1"/>
    </source>
</evidence>
<keyword evidence="2" id="KW-1185">Reference proteome</keyword>
<dbReference type="Proteomes" id="UP000503093">
    <property type="component" value="Segment"/>
</dbReference>
<organism evidence="1 2">
    <name type="scientific">Gordonia phage Skog</name>
    <dbReference type="NCBI Taxonomy" id="2704033"/>
    <lineage>
        <taxon>Viruses</taxon>
        <taxon>Duplodnaviria</taxon>
        <taxon>Heunggongvirae</taxon>
        <taxon>Uroviricota</taxon>
        <taxon>Caudoviricetes</taxon>
        <taxon>Skogvirus</taxon>
        <taxon>Skogvirus Skog</taxon>
    </lineage>
</organism>
<accession>A0A6G6XJP5</accession>
<dbReference type="EMBL" id="MN908687">
    <property type="protein sequence ID" value="QIG58318.1"/>
    <property type="molecule type" value="Genomic_DNA"/>
</dbReference>
<dbReference type="KEGG" id="vg:64766648"/>